<evidence type="ECO:0000313" key="3">
    <source>
        <dbReference type="EnsemblFungi" id="EJT78036"/>
    </source>
</evidence>
<dbReference type="VEuPathDB" id="FungiDB:GGTG_03139"/>
<dbReference type="PANTHER" id="PTHR31904:SF1">
    <property type="entry name" value="BYPASS OF STOP CODON PROTEIN 5-RELATED"/>
    <property type="match status" value="1"/>
</dbReference>
<protein>
    <recommendedName>
        <fullName evidence="5">Arrestin</fullName>
    </recommendedName>
</protein>
<dbReference type="PANTHER" id="PTHR31904">
    <property type="entry name" value="BYPASS OF STOP CODON PROTEIN 5-RELATED"/>
    <property type="match status" value="1"/>
</dbReference>
<dbReference type="GeneID" id="20343597"/>
<proteinExistence type="predicted"/>
<dbReference type="AlphaFoldDB" id="J3NPD1"/>
<accession>J3NPD1</accession>
<evidence type="ECO:0008006" key="5">
    <source>
        <dbReference type="Google" id="ProtNLM"/>
    </source>
</evidence>
<evidence type="ECO:0000313" key="2">
    <source>
        <dbReference type="EMBL" id="EJT78036.1"/>
    </source>
</evidence>
<reference evidence="2" key="2">
    <citation type="submission" date="2010-07" db="EMBL/GenBank/DDBJ databases">
        <authorList>
            <consortium name="The Broad Institute Genome Sequencing Platform"/>
            <consortium name="Broad Institute Genome Sequencing Center for Infectious Disease"/>
            <person name="Ma L.-J."/>
            <person name="Dead R."/>
            <person name="Young S."/>
            <person name="Zeng Q."/>
            <person name="Koehrsen M."/>
            <person name="Alvarado L."/>
            <person name="Berlin A."/>
            <person name="Chapman S.B."/>
            <person name="Chen Z."/>
            <person name="Freedman E."/>
            <person name="Gellesch M."/>
            <person name="Goldberg J."/>
            <person name="Griggs A."/>
            <person name="Gujja S."/>
            <person name="Heilman E.R."/>
            <person name="Heiman D."/>
            <person name="Hepburn T."/>
            <person name="Howarth C."/>
            <person name="Jen D."/>
            <person name="Larson L."/>
            <person name="Mehta T."/>
            <person name="Neiman D."/>
            <person name="Pearson M."/>
            <person name="Roberts A."/>
            <person name="Saif S."/>
            <person name="Shea T."/>
            <person name="Shenoy N."/>
            <person name="Sisk P."/>
            <person name="Stolte C."/>
            <person name="Sykes S."/>
            <person name="Walk T."/>
            <person name="White J."/>
            <person name="Yandava C."/>
            <person name="Haas B."/>
            <person name="Nusbaum C."/>
            <person name="Birren B."/>
        </authorList>
    </citation>
    <scope>NUCLEOTIDE SEQUENCE</scope>
    <source>
        <strain evidence="2">R3-111a-1</strain>
    </source>
</reference>
<name>J3NPD1_GAET3</name>
<dbReference type="Gene3D" id="2.60.40.640">
    <property type="match status" value="1"/>
</dbReference>
<gene>
    <name evidence="3" type="primary">20343597</name>
    <name evidence="2" type="ORF">GGTG_03139</name>
</gene>
<evidence type="ECO:0000313" key="4">
    <source>
        <dbReference type="Proteomes" id="UP000006039"/>
    </source>
</evidence>
<reference evidence="3" key="5">
    <citation type="submission" date="2018-04" db="UniProtKB">
        <authorList>
            <consortium name="EnsemblFungi"/>
        </authorList>
    </citation>
    <scope>IDENTIFICATION</scope>
    <source>
        <strain evidence="3">R3-111a-1</strain>
    </source>
</reference>
<dbReference type="InterPro" id="IPR014752">
    <property type="entry name" value="Arrestin-like_C"/>
</dbReference>
<feature type="region of interest" description="Disordered" evidence="1">
    <location>
        <begin position="1"/>
        <end position="25"/>
    </location>
</feature>
<feature type="compositionally biased region" description="Basic and acidic residues" evidence="1">
    <location>
        <begin position="349"/>
        <end position="359"/>
    </location>
</feature>
<dbReference type="STRING" id="644352.J3NPD1"/>
<dbReference type="OrthoDB" id="2283785at2759"/>
<dbReference type="HOGENOM" id="CLU_032323_1_0_1"/>
<dbReference type="Proteomes" id="UP000006039">
    <property type="component" value="Unassembled WGS sequence"/>
</dbReference>
<feature type="compositionally biased region" description="Low complexity" evidence="1">
    <location>
        <begin position="7"/>
        <end position="21"/>
    </location>
</feature>
<keyword evidence="4" id="KW-1185">Reference proteome</keyword>
<dbReference type="InterPro" id="IPR039634">
    <property type="entry name" value="Bul1-like"/>
</dbReference>
<sequence>MVWGKFSSSSSASSAASSDASTIHNGSSGKISFAKFQMEIQLKNHFRSKVYNTGAPIEGDVVISTHRDVRFDSLQIILLGMARTRVEGMGAPHATTHTLLKLAMPVPQSAYPVPRVLEAGRTYRVPFNFVVPPHLTMGACAHAVDADHVRDCHLALPPTVGFWERDDLSPETARVEYCVKARVLRSPAADEAAAAHGVKLMEAAEQVTILPTFGERPPVSVGKADRLYRMAKSKTLRKNLLSSRVGRVTASATQPSAVFLRADGLAASETAARVRLEFEPATPDAAPPRVTAVSAKLAAYTFYSSTAMTSLPDLVSPSPRSSAVLDRRASYATTVPLFSAHVDGFRWEQRPRHQARRDSGYSSAADLDGARKSSASPVLHTCDIEVPVRLPCGGGAKGGRGKTFIPSFSSCIVSRVYVLQLSVALAGSGSATLSLRLPIQVAAEAAAGLGMAEEELPDFETALEEAEADRHLRPRVLSVPDHRFVETSELPGYD</sequence>
<dbReference type="EnsemblFungi" id="EJT78036">
    <property type="protein sequence ID" value="EJT78036"/>
    <property type="gene ID" value="GGTG_03139"/>
</dbReference>
<reference evidence="4" key="1">
    <citation type="submission" date="2010-07" db="EMBL/GenBank/DDBJ databases">
        <title>The genome sequence of Gaeumannomyces graminis var. tritici strain R3-111a-1.</title>
        <authorList>
            <consortium name="The Broad Institute Genome Sequencing Platform"/>
            <person name="Ma L.-J."/>
            <person name="Dead R."/>
            <person name="Young S."/>
            <person name="Zeng Q."/>
            <person name="Koehrsen M."/>
            <person name="Alvarado L."/>
            <person name="Berlin A."/>
            <person name="Chapman S.B."/>
            <person name="Chen Z."/>
            <person name="Freedman E."/>
            <person name="Gellesch M."/>
            <person name="Goldberg J."/>
            <person name="Griggs A."/>
            <person name="Gujja S."/>
            <person name="Heilman E.R."/>
            <person name="Heiman D."/>
            <person name="Hepburn T."/>
            <person name="Howarth C."/>
            <person name="Jen D."/>
            <person name="Larson L."/>
            <person name="Mehta T."/>
            <person name="Neiman D."/>
            <person name="Pearson M."/>
            <person name="Roberts A."/>
            <person name="Saif S."/>
            <person name="Shea T."/>
            <person name="Shenoy N."/>
            <person name="Sisk P."/>
            <person name="Stolte C."/>
            <person name="Sykes S."/>
            <person name="Walk T."/>
            <person name="White J."/>
            <person name="Yandava C."/>
            <person name="Haas B."/>
            <person name="Nusbaum C."/>
            <person name="Birren B."/>
        </authorList>
    </citation>
    <scope>NUCLEOTIDE SEQUENCE [LARGE SCALE GENOMIC DNA]</scope>
    <source>
        <strain evidence="4">R3-111a-1</strain>
    </source>
</reference>
<reference evidence="3" key="4">
    <citation type="journal article" date="2015" name="G3 (Bethesda)">
        <title>Genome sequences of three phytopathogenic species of the Magnaporthaceae family of fungi.</title>
        <authorList>
            <person name="Okagaki L.H."/>
            <person name="Nunes C.C."/>
            <person name="Sailsbery J."/>
            <person name="Clay B."/>
            <person name="Brown D."/>
            <person name="John T."/>
            <person name="Oh Y."/>
            <person name="Young N."/>
            <person name="Fitzgerald M."/>
            <person name="Haas B.J."/>
            <person name="Zeng Q."/>
            <person name="Young S."/>
            <person name="Adiconis X."/>
            <person name="Fan L."/>
            <person name="Levin J.Z."/>
            <person name="Mitchell T.K."/>
            <person name="Okubara P.A."/>
            <person name="Farman M.L."/>
            <person name="Kohn L.M."/>
            <person name="Birren B."/>
            <person name="Ma L.-J."/>
            <person name="Dean R.A."/>
        </authorList>
    </citation>
    <scope>NUCLEOTIDE SEQUENCE</scope>
    <source>
        <strain evidence="3">R3-111a-1</strain>
    </source>
</reference>
<dbReference type="RefSeq" id="XP_009219181.1">
    <property type="nucleotide sequence ID" value="XM_009220917.1"/>
</dbReference>
<dbReference type="EMBL" id="GL385396">
    <property type="protein sequence ID" value="EJT78036.1"/>
    <property type="molecule type" value="Genomic_DNA"/>
</dbReference>
<feature type="region of interest" description="Disordered" evidence="1">
    <location>
        <begin position="349"/>
        <end position="368"/>
    </location>
</feature>
<dbReference type="eggNOG" id="ENOG502QSAC">
    <property type="taxonomic scope" value="Eukaryota"/>
</dbReference>
<reference evidence="2" key="3">
    <citation type="submission" date="2010-09" db="EMBL/GenBank/DDBJ databases">
        <title>Annotation of Gaeumannomyces graminis var. tritici R3-111a-1.</title>
        <authorList>
            <consortium name="The Broad Institute Genome Sequencing Platform"/>
            <person name="Ma L.-J."/>
            <person name="Dead R."/>
            <person name="Young S.K."/>
            <person name="Zeng Q."/>
            <person name="Gargeya S."/>
            <person name="Fitzgerald M."/>
            <person name="Haas B."/>
            <person name="Abouelleil A."/>
            <person name="Alvarado L."/>
            <person name="Arachchi H.M."/>
            <person name="Berlin A."/>
            <person name="Brown A."/>
            <person name="Chapman S.B."/>
            <person name="Chen Z."/>
            <person name="Dunbar C."/>
            <person name="Freedman E."/>
            <person name="Gearin G."/>
            <person name="Gellesch M."/>
            <person name="Goldberg J."/>
            <person name="Griggs A."/>
            <person name="Gujja S."/>
            <person name="Heiman D."/>
            <person name="Howarth C."/>
            <person name="Larson L."/>
            <person name="Lui A."/>
            <person name="MacDonald P.J.P."/>
            <person name="Mehta T."/>
            <person name="Montmayeur A."/>
            <person name="Murphy C."/>
            <person name="Neiman D."/>
            <person name="Pearson M."/>
            <person name="Priest M."/>
            <person name="Roberts A."/>
            <person name="Saif S."/>
            <person name="Shea T."/>
            <person name="Shenoy N."/>
            <person name="Sisk P."/>
            <person name="Stolte C."/>
            <person name="Sykes S."/>
            <person name="Yandava C."/>
            <person name="Wortman J."/>
            <person name="Nusbaum C."/>
            <person name="Birren B."/>
        </authorList>
    </citation>
    <scope>NUCLEOTIDE SEQUENCE</scope>
    <source>
        <strain evidence="2">R3-111a-1</strain>
    </source>
</reference>
<evidence type="ECO:0000256" key="1">
    <source>
        <dbReference type="SAM" id="MobiDB-lite"/>
    </source>
</evidence>
<organism evidence="2">
    <name type="scientific">Gaeumannomyces tritici (strain R3-111a-1)</name>
    <name type="common">Wheat and barley take-all root rot fungus</name>
    <name type="synonym">Gaeumannomyces graminis var. tritici</name>
    <dbReference type="NCBI Taxonomy" id="644352"/>
    <lineage>
        <taxon>Eukaryota</taxon>
        <taxon>Fungi</taxon>
        <taxon>Dikarya</taxon>
        <taxon>Ascomycota</taxon>
        <taxon>Pezizomycotina</taxon>
        <taxon>Sordariomycetes</taxon>
        <taxon>Sordariomycetidae</taxon>
        <taxon>Magnaporthales</taxon>
        <taxon>Magnaporthaceae</taxon>
        <taxon>Gaeumannomyces</taxon>
    </lineage>
</organism>